<evidence type="ECO:0000313" key="2">
    <source>
        <dbReference type="EMBL" id="RBP15487.1"/>
    </source>
</evidence>
<dbReference type="InterPro" id="IPR004676">
    <property type="entry name" value="Cd-R_transporter"/>
</dbReference>
<dbReference type="AlphaFoldDB" id="A0A366FLM3"/>
<keyword evidence="3" id="KW-1185">Reference proteome</keyword>
<proteinExistence type="predicted"/>
<feature type="transmembrane region" description="Helical" evidence="1">
    <location>
        <begin position="149"/>
        <end position="173"/>
    </location>
</feature>
<evidence type="ECO:0000313" key="3">
    <source>
        <dbReference type="Proteomes" id="UP000253529"/>
    </source>
</evidence>
<keyword evidence="1" id="KW-0812">Transmembrane</keyword>
<feature type="transmembrane region" description="Helical" evidence="1">
    <location>
        <begin position="47"/>
        <end position="67"/>
    </location>
</feature>
<sequence>METFPGPGPIVEAIGVAGLVAASYASTNLDNFVVVSAYSAKSGYRPVYVKLTFALVCLTVVCVSLALARAADALIADQLRYLGFIPIGIGLWQLGALVFAGRGAAERPADDEPARVGWALYLGFGLSLLANSSDSVIVLAPIFADLRLAFVVVCAVAALSVAIAMSSLATVIATNPLLRAKLEKIADRALPFLLIAIGLMIVLDKPADLFVP</sequence>
<comment type="caution">
    <text evidence="2">The sequence shown here is derived from an EMBL/GenBank/DDBJ whole genome shotgun (WGS) entry which is preliminary data.</text>
</comment>
<reference evidence="2 3" key="1">
    <citation type="submission" date="2018-06" db="EMBL/GenBank/DDBJ databases">
        <title>Genomic Encyclopedia of Type Strains, Phase IV (KMG-IV): sequencing the most valuable type-strain genomes for metagenomic binning, comparative biology and taxonomic classification.</title>
        <authorList>
            <person name="Goeker M."/>
        </authorList>
    </citation>
    <scope>NUCLEOTIDE SEQUENCE [LARGE SCALE GENOMIC DNA]</scope>
    <source>
        <strain evidence="2 3">DSM 24875</strain>
    </source>
</reference>
<accession>A0A366FLM3</accession>
<feature type="transmembrane region" description="Helical" evidence="1">
    <location>
        <begin position="79"/>
        <end position="100"/>
    </location>
</feature>
<dbReference type="RefSeq" id="WP_170153115.1">
    <property type="nucleotide sequence ID" value="NZ_QNRK01000008.1"/>
</dbReference>
<protein>
    <submittedName>
        <fullName evidence="2">Cadmium resistance protein CadD (Predicted permease)</fullName>
    </submittedName>
</protein>
<dbReference type="Pfam" id="PF03596">
    <property type="entry name" value="Cad"/>
    <property type="match status" value="1"/>
</dbReference>
<organism evidence="2 3">
    <name type="scientific">Roseiarcus fermentans</name>
    <dbReference type="NCBI Taxonomy" id="1473586"/>
    <lineage>
        <taxon>Bacteria</taxon>
        <taxon>Pseudomonadati</taxon>
        <taxon>Pseudomonadota</taxon>
        <taxon>Alphaproteobacteria</taxon>
        <taxon>Hyphomicrobiales</taxon>
        <taxon>Roseiarcaceae</taxon>
        <taxon>Roseiarcus</taxon>
    </lineage>
</organism>
<keyword evidence="1" id="KW-1133">Transmembrane helix</keyword>
<feature type="transmembrane region" description="Helical" evidence="1">
    <location>
        <begin position="185"/>
        <end position="203"/>
    </location>
</feature>
<evidence type="ECO:0000256" key="1">
    <source>
        <dbReference type="SAM" id="Phobius"/>
    </source>
</evidence>
<name>A0A366FLM3_9HYPH</name>
<dbReference type="EMBL" id="QNRK01000008">
    <property type="protein sequence ID" value="RBP15487.1"/>
    <property type="molecule type" value="Genomic_DNA"/>
</dbReference>
<dbReference type="Proteomes" id="UP000253529">
    <property type="component" value="Unassembled WGS sequence"/>
</dbReference>
<gene>
    <name evidence="2" type="ORF">DFR50_10843</name>
</gene>
<feature type="transmembrane region" description="Helical" evidence="1">
    <location>
        <begin position="120"/>
        <end position="143"/>
    </location>
</feature>
<keyword evidence="1" id="KW-0472">Membrane</keyword>